<dbReference type="PANTHER" id="PTHR33400">
    <property type="entry name" value="ZINC FINGER CCCH DOMAIN-CONTAINING PROTEIN 6-RELATED"/>
    <property type="match status" value="1"/>
</dbReference>
<feature type="region of interest" description="Disordered" evidence="3">
    <location>
        <begin position="430"/>
        <end position="451"/>
    </location>
</feature>
<keyword evidence="2" id="KW-0863">Zinc-finger</keyword>
<dbReference type="InterPro" id="IPR000571">
    <property type="entry name" value="Znf_CCCH"/>
</dbReference>
<dbReference type="PANTHER" id="PTHR33400:SF2">
    <property type="entry name" value="ZINC FINGER CCCH DOMAIN-CONTAINING PROTEIN 6"/>
    <property type="match status" value="1"/>
</dbReference>
<evidence type="ECO:0000259" key="4">
    <source>
        <dbReference type="PROSITE" id="PS50103"/>
    </source>
</evidence>
<dbReference type="GO" id="GO:0003677">
    <property type="term" value="F:DNA binding"/>
    <property type="evidence" value="ECO:0007669"/>
    <property type="project" value="UniProtKB-KW"/>
</dbReference>
<organism evidence="5 6">
    <name type="scientific">Spirodela intermedia</name>
    <name type="common">Intermediate duckweed</name>
    <dbReference type="NCBI Taxonomy" id="51605"/>
    <lineage>
        <taxon>Eukaryota</taxon>
        <taxon>Viridiplantae</taxon>
        <taxon>Streptophyta</taxon>
        <taxon>Embryophyta</taxon>
        <taxon>Tracheophyta</taxon>
        <taxon>Spermatophyta</taxon>
        <taxon>Magnoliopsida</taxon>
        <taxon>Liliopsida</taxon>
        <taxon>Araceae</taxon>
        <taxon>Lemnoideae</taxon>
        <taxon>Spirodela</taxon>
    </lineage>
</organism>
<name>A0A7I8K4A0_SPIIN</name>
<reference evidence="5" key="1">
    <citation type="submission" date="2020-02" db="EMBL/GenBank/DDBJ databases">
        <authorList>
            <person name="Scholz U."/>
            <person name="Mascher M."/>
            <person name="Fiebig A."/>
        </authorList>
    </citation>
    <scope>NUCLEOTIDE SEQUENCE</scope>
</reference>
<evidence type="ECO:0000256" key="3">
    <source>
        <dbReference type="SAM" id="MobiDB-lite"/>
    </source>
</evidence>
<dbReference type="PROSITE" id="PS50103">
    <property type="entry name" value="ZF_C3H1"/>
    <property type="match status" value="1"/>
</dbReference>
<keyword evidence="2" id="KW-0479">Metal-binding</keyword>
<gene>
    <name evidence="5" type="ORF">SI8410_02002634</name>
</gene>
<evidence type="ECO:0000313" key="5">
    <source>
        <dbReference type="EMBL" id="CAA7391307.1"/>
    </source>
</evidence>
<keyword evidence="6" id="KW-1185">Reference proteome</keyword>
<accession>A0A7I8K4A0</accession>
<keyword evidence="2" id="KW-0862">Zinc</keyword>
<dbReference type="AlphaFoldDB" id="A0A7I8K4A0"/>
<proteinExistence type="predicted"/>
<feature type="domain" description="C3H1-type" evidence="4">
    <location>
        <begin position="400"/>
        <end position="428"/>
    </location>
</feature>
<dbReference type="EMBL" id="LR746265">
    <property type="protein sequence ID" value="CAA7391307.1"/>
    <property type="molecule type" value="Genomic_DNA"/>
</dbReference>
<feature type="zinc finger region" description="C3H1-type" evidence="2">
    <location>
        <begin position="400"/>
        <end position="428"/>
    </location>
</feature>
<evidence type="ECO:0000313" key="6">
    <source>
        <dbReference type="Proteomes" id="UP000663760"/>
    </source>
</evidence>
<evidence type="ECO:0000256" key="1">
    <source>
        <dbReference type="ARBA" id="ARBA00023125"/>
    </source>
</evidence>
<dbReference type="Proteomes" id="UP000663760">
    <property type="component" value="Chromosome 2"/>
</dbReference>
<keyword evidence="1" id="KW-0238">DNA-binding</keyword>
<protein>
    <recommendedName>
        <fullName evidence="4">C3H1-type domain-containing protein</fullName>
    </recommendedName>
</protein>
<evidence type="ECO:0000256" key="2">
    <source>
        <dbReference type="PROSITE-ProRule" id="PRU00723"/>
    </source>
</evidence>
<sequence>MAGLKQSKRVSWAPAVKLCQVRLFLSDDTPSQSGSGAQDHLQAKASWLWHSREAVNSDEYLPPGFEAPPLIQQQPKAVQIPLIKWKVPLKFSLNQEWLVVAGEESKEVELQNQRQLGVFEAIYPRLSSIPPNPISSEESQDLHHDEAQTPPIPVNAIEDDPTDELDLQAALDTSRYEQQHSEVIERVTMDIPTLPRGPAEGAESGVPSMPNDGKPVFAFPPGVEPDVVAAASAAFTALMRSSEEGSLIDRDLLIKILSNPSLIEKLLAEYGTPRQQQPPAMIPAAVRPALPAEVNPLPKPQIGHIHSQSAAALPTPKNPPPLLSTEVGLANTPPVRGPPMRDMSYFKTLIQQHGGDGYEVMDPGYAPFDRHHNYLYKDTGGGSNVEQGNQSTTVHRDPKSRIPKPCVYFNSPRGCRNGASCLYIHDGSLPQRNDRQSRKKIKLDKETIRRG</sequence>
<dbReference type="GO" id="GO:0008270">
    <property type="term" value="F:zinc ion binding"/>
    <property type="evidence" value="ECO:0007669"/>
    <property type="project" value="UniProtKB-KW"/>
</dbReference>
<dbReference type="OrthoDB" id="1928519at2759"/>